<dbReference type="FunFam" id="2.60.120.590:FF:000013">
    <property type="entry name" value="2-oxoglutarate-dependent dioxygenase family protein"/>
    <property type="match status" value="1"/>
</dbReference>
<dbReference type="Proteomes" id="UP000594261">
    <property type="component" value="Chromosome 5"/>
</dbReference>
<evidence type="ECO:0000313" key="18">
    <source>
        <dbReference type="Proteomes" id="UP000594261"/>
    </source>
</evidence>
<organism evidence="17 18">
    <name type="scientific">Quercus lobata</name>
    <name type="common">Valley oak</name>
    <dbReference type="NCBI Taxonomy" id="97700"/>
    <lineage>
        <taxon>Eukaryota</taxon>
        <taxon>Viridiplantae</taxon>
        <taxon>Streptophyta</taxon>
        <taxon>Embryophyta</taxon>
        <taxon>Tracheophyta</taxon>
        <taxon>Spermatophyta</taxon>
        <taxon>Magnoliopsida</taxon>
        <taxon>eudicotyledons</taxon>
        <taxon>Gunneridae</taxon>
        <taxon>Pentapetalae</taxon>
        <taxon>rosids</taxon>
        <taxon>fabids</taxon>
        <taxon>Fagales</taxon>
        <taxon>Fagaceae</taxon>
        <taxon>Quercus</taxon>
    </lineage>
</organism>
<feature type="binding site" evidence="14">
    <location>
        <position position="466"/>
    </location>
    <ligand>
        <name>Fe cation</name>
        <dbReference type="ChEBI" id="CHEBI:24875"/>
        <note>catalytic</note>
    </ligand>
</feature>
<evidence type="ECO:0000256" key="4">
    <source>
        <dbReference type="ARBA" id="ARBA00022490"/>
    </source>
</evidence>
<feature type="region of interest" description="Disordered" evidence="15">
    <location>
        <begin position="248"/>
        <end position="285"/>
    </location>
</feature>
<evidence type="ECO:0000313" key="17">
    <source>
        <dbReference type="EnsemblPlants" id="QL05p003212:mrna"/>
    </source>
</evidence>
<dbReference type="InterPro" id="IPR037151">
    <property type="entry name" value="AlkB-like_sf"/>
</dbReference>
<dbReference type="FunCoup" id="A0A7N2LL80">
    <property type="interactions" value="378"/>
</dbReference>
<feature type="binding site" evidence="14">
    <location>
        <position position="464"/>
    </location>
    <ligand>
        <name>Fe cation</name>
        <dbReference type="ChEBI" id="CHEBI:24875"/>
        <note>catalytic</note>
    </ligand>
</feature>
<dbReference type="Gene3D" id="2.60.120.590">
    <property type="entry name" value="Alpha-ketoglutarate-dependent dioxygenase AlkB-like"/>
    <property type="match status" value="1"/>
</dbReference>
<feature type="compositionally biased region" description="Polar residues" evidence="15">
    <location>
        <begin position="250"/>
        <end position="259"/>
    </location>
</feature>
<keyword evidence="6" id="KW-0227">DNA damage</keyword>
<dbReference type="EC" id="1.14.11.51" evidence="13"/>
<dbReference type="RefSeq" id="XP_030968737.1">
    <property type="nucleotide sequence ID" value="XM_031112877.1"/>
</dbReference>
<dbReference type="PROSITE" id="PS51471">
    <property type="entry name" value="FE2OG_OXY"/>
    <property type="match status" value="1"/>
</dbReference>
<dbReference type="GeneID" id="115989207"/>
<evidence type="ECO:0000256" key="3">
    <source>
        <dbReference type="ARBA" id="ARBA00007879"/>
    </source>
</evidence>
<dbReference type="GO" id="GO:0005737">
    <property type="term" value="C:cytoplasm"/>
    <property type="evidence" value="ECO:0007669"/>
    <property type="project" value="UniProtKB-SubCell"/>
</dbReference>
<dbReference type="EMBL" id="LRBV02000005">
    <property type="status" value="NOT_ANNOTATED_CDS"/>
    <property type="molecule type" value="Genomic_DNA"/>
</dbReference>
<feature type="binding site" evidence="14">
    <location>
        <position position="524"/>
    </location>
    <ligand>
        <name>Fe cation</name>
        <dbReference type="ChEBI" id="CHEBI:24875"/>
        <note>catalytic</note>
    </ligand>
</feature>
<dbReference type="InterPro" id="IPR004574">
    <property type="entry name" value="Alkb"/>
</dbReference>
<evidence type="ECO:0000256" key="1">
    <source>
        <dbReference type="ARBA" id="ARBA00004123"/>
    </source>
</evidence>
<dbReference type="AlphaFoldDB" id="A0A7N2LL80"/>
<feature type="compositionally biased region" description="Polar residues" evidence="15">
    <location>
        <begin position="51"/>
        <end position="66"/>
    </location>
</feature>
<evidence type="ECO:0000256" key="9">
    <source>
        <dbReference type="ARBA" id="ARBA00023004"/>
    </source>
</evidence>
<comment type="similarity">
    <text evidence="3">Belongs to the alkB family.</text>
</comment>
<evidence type="ECO:0000256" key="11">
    <source>
        <dbReference type="ARBA" id="ARBA00023242"/>
    </source>
</evidence>
<dbReference type="EnsemblPlants" id="QL05p003212:mrna">
    <property type="protein sequence ID" value="QL05p003212:mrna"/>
    <property type="gene ID" value="QL05p003212"/>
</dbReference>
<dbReference type="GO" id="GO:0035513">
    <property type="term" value="P:oxidative RNA demethylation"/>
    <property type="evidence" value="ECO:0007669"/>
    <property type="project" value="TreeGrafter"/>
</dbReference>
<keyword evidence="7" id="KW-0223">Dioxygenase</keyword>
<dbReference type="SMR" id="A0A7N2LL80"/>
<evidence type="ECO:0000259" key="16">
    <source>
        <dbReference type="PROSITE" id="PS51471"/>
    </source>
</evidence>
<dbReference type="PANTHER" id="PTHR16557:SF2">
    <property type="entry name" value="NUCLEIC ACID DIOXYGENASE ALKBH1"/>
    <property type="match status" value="1"/>
</dbReference>
<keyword evidence="10" id="KW-0234">DNA repair</keyword>
<keyword evidence="18" id="KW-1185">Reference proteome</keyword>
<evidence type="ECO:0000256" key="8">
    <source>
        <dbReference type="ARBA" id="ARBA00023002"/>
    </source>
</evidence>
<evidence type="ECO:0000256" key="7">
    <source>
        <dbReference type="ARBA" id="ARBA00022964"/>
    </source>
</evidence>
<proteinExistence type="inferred from homology"/>
<comment type="subcellular location">
    <subcellularLocation>
        <location evidence="2">Cytoplasm</location>
    </subcellularLocation>
    <subcellularLocation>
        <location evidence="1">Nucleus</location>
    </subcellularLocation>
</comment>
<sequence>MRRGTGRGRDRSTGAQWVQKKTGDSVHRHNPIGADRLAEEAVCCKDGSSIGERNNSQQMSHGSAPNHSDYKPKFGSKNRQEWHSRGGIQEVGADRLAEDTVGGEDGSSIGKRNNLQQMSQGSVPKNSEYKPKLGSKTQQEWHSYGGKDGFANIVRSQQGINSPESVGSRSKQFKCMGTPDSAHKQDFPQLSGQSDSEDLDAGRIQSGKILSVGTADSITLPDDLPHQAAPSNERASLEVDVESKLKKNSVHQVETQPLSVSAKILEPSSSKDPKSSAGHKNLEHSEHSTILDSFDLCPTKSEKTVMLKPSLLVQNRERRNEIKSSLEGQNGDVLRAGMVLLKSYISVSDQVKIVKKCRDLGLGPGGFYQPGYRDGAKLRLKMMCLGKNWDPETGNYGDHRPVDEAKPPTIPAEFYELVKKSIEDSHSLIQKNSKSSNVESILPWMSPNICLVNYYSENGRLGLHQDCDESPDSLAKGLPVVSFSIGDKADFLYGDQRDVDKAEKVVLESGDVLIFGGKSRHIFHGVTAIHPNSAPKSLLEETKLRPGRLNLTFRQY</sequence>
<dbReference type="PANTHER" id="PTHR16557">
    <property type="entry name" value="ALKYLATED DNA REPAIR PROTEIN ALKB-RELATED"/>
    <property type="match status" value="1"/>
</dbReference>
<comment type="catalytic activity">
    <reaction evidence="12">
        <text>an N(6)-methyl-2'-deoxyadenosine in DNA + 2-oxoglutarate + O2 = a 2'-deoxyadenosine in DNA + formaldehyde + succinate + CO2</text>
        <dbReference type="Rhea" id="RHEA:49524"/>
        <dbReference type="Rhea" id="RHEA-COMP:12418"/>
        <dbReference type="Rhea" id="RHEA-COMP:12419"/>
        <dbReference type="ChEBI" id="CHEBI:15379"/>
        <dbReference type="ChEBI" id="CHEBI:16526"/>
        <dbReference type="ChEBI" id="CHEBI:16810"/>
        <dbReference type="ChEBI" id="CHEBI:16842"/>
        <dbReference type="ChEBI" id="CHEBI:30031"/>
        <dbReference type="ChEBI" id="CHEBI:90615"/>
        <dbReference type="ChEBI" id="CHEBI:90616"/>
        <dbReference type="EC" id="1.14.11.51"/>
    </reaction>
    <physiologicalReaction direction="left-to-right" evidence="12">
        <dbReference type="Rhea" id="RHEA:49525"/>
    </physiologicalReaction>
</comment>
<evidence type="ECO:0000256" key="10">
    <source>
        <dbReference type="ARBA" id="ARBA00023204"/>
    </source>
</evidence>
<dbReference type="GO" id="GO:0008198">
    <property type="term" value="F:ferrous iron binding"/>
    <property type="evidence" value="ECO:0007669"/>
    <property type="project" value="TreeGrafter"/>
</dbReference>
<dbReference type="GO" id="GO:0006281">
    <property type="term" value="P:DNA repair"/>
    <property type="evidence" value="ECO:0007669"/>
    <property type="project" value="UniProtKB-KW"/>
</dbReference>
<keyword evidence="11" id="KW-0539">Nucleus</keyword>
<keyword evidence="9 14" id="KW-0408">Iron</keyword>
<dbReference type="Pfam" id="PF13532">
    <property type="entry name" value="2OG-FeII_Oxy_2"/>
    <property type="match status" value="1"/>
</dbReference>
<evidence type="ECO:0000256" key="13">
    <source>
        <dbReference type="ARBA" id="ARBA00066586"/>
    </source>
</evidence>
<evidence type="ECO:0000256" key="5">
    <source>
        <dbReference type="ARBA" id="ARBA00022723"/>
    </source>
</evidence>
<dbReference type="InterPro" id="IPR027450">
    <property type="entry name" value="AlkB-like"/>
</dbReference>
<dbReference type="InParanoid" id="A0A7N2LL80"/>
<accession>A0A7N2LL80</accession>
<dbReference type="GO" id="GO:0035516">
    <property type="term" value="F:broad specificity oxidative DNA demethylase activity"/>
    <property type="evidence" value="ECO:0007669"/>
    <property type="project" value="TreeGrafter"/>
</dbReference>
<reference evidence="17 18" key="1">
    <citation type="journal article" date="2016" name="G3 (Bethesda)">
        <title>First Draft Assembly and Annotation of the Genome of a California Endemic Oak Quercus lobata Nee (Fagaceae).</title>
        <authorList>
            <person name="Sork V.L."/>
            <person name="Fitz-Gibbon S.T."/>
            <person name="Puiu D."/>
            <person name="Crepeau M."/>
            <person name="Gugger P.F."/>
            <person name="Sherman R."/>
            <person name="Stevens K."/>
            <person name="Langley C.H."/>
            <person name="Pellegrini M."/>
            <person name="Salzberg S.L."/>
        </authorList>
    </citation>
    <scope>NUCLEOTIDE SEQUENCE [LARGE SCALE GENOMIC DNA]</scope>
    <source>
        <strain evidence="17 18">cv. SW786</strain>
    </source>
</reference>
<evidence type="ECO:0000256" key="6">
    <source>
        <dbReference type="ARBA" id="ARBA00022763"/>
    </source>
</evidence>
<feature type="compositionally biased region" description="Polar residues" evidence="15">
    <location>
        <begin position="110"/>
        <end position="125"/>
    </location>
</feature>
<dbReference type="InterPro" id="IPR005123">
    <property type="entry name" value="Oxoglu/Fe-dep_dioxygenase_dom"/>
</dbReference>
<feature type="compositionally biased region" description="Basic and acidic residues" evidence="15">
    <location>
        <begin position="269"/>
        <end position="285"/>
    </location>
</feature>
<evidence type="ECO:0000256" key="14">
    <source>
        <dbReference type="PIRSR" id="PIRSR604574-2"/>
    </source>
</evidence>
<evidence type="ECO:0000256" key="12">
    <source>
        <dbReference type="ARBA" id="ARBA00052047"/>
    </source>
</evidence>
<evidence type="ECO:0000256" key="15">
    <source>
        <dbReference type="SAM" id="MobiDB-lite"/>
    </source>
</evidence>
<evidence type="ECO:0000256" key="2">
    <source>
        <dbReference type="ARBA" id="ARBA00004496"/>
    </source>
</evidence>
<dbReference type="KEGG" id="qlo:115989207"/>
<dbReference type="OrthoDB" id="6614653at2759"/>
<feature type="domain" description="Fe2OG dioxygenase" evidence="16">
    <location>
        <begin position="446"/>
        <end position="556"/>
    </location>
</feature>
<feature type="region of interest" description="Disordered" evidence="15">
    <location>
        <begin position="220"/>
        <end position="239"/>
    </location>
</feature>
<reference evidence="17" key="2">
    <citation type="submission" date="2021-01" db="UniProtKB">
        <authorList>
            <consortium name="EnsemblPlants"/>
        </authorList>
    </citation>
    <scope>IDENTIFICATION</scope>
</reference>
<keyword evidence="4" id="KW-0963">Cytoplasm</keyword>
<feature type="region of interest" description="Disordered" evidence="15">
    <location>
        <begin position="1"/>
        <end position="199"/>
    </location>
</feature>
<comment type="cofactor">
    <cofactor evidence="14">
        <name>Fe(2+)</name>
        <dbReference type="ChEBI" id="CHEBI:29033"/>
    </cofactor>
    <text evidence="14">Binds 1 Fe(2+) ion per subunit.</text>
</comment>
<feature type="compositionally biased region" description="Basic and acidic residues" evidence="15">
    <location>
        <begin position="68"/>
        <end position="84"/>
    </location>
</feature>
<keyword evidence="5 14" id="KW-0479">Metal-binding</keyword>
<gene>
    <name evidence="17" type="primary">LOC115989207</name>
</gene>
<keyword evidence="8" id="KW-0560">Oxidoreductase</keyword>
<feature type="compositionally biased region" description="Polar residues" evidence="15">
    <location>
        <begin position="154"/>
        <end position="170"/>
    </location>
</feature>
<dbReference type="GO" id="GO:0035515">
    <property type="term" value="F:oxidative RNA demethylase activity"/>
    <property type="evidence" value="ECO:0007669"/>
    <property type="project" value="TreeGrafter"/>
</dbReference>
<protein>
    <recommendedName>
        <fullName evidence="13">DNA N(6)-methyladenine demethylase</fullName>
        <ecNumber evidence="13">1.14.11.51</ecNumber>
    </recommendedName>
</protein>
<dbReference type="GO" id="GO:0005634">
    <property type="term" value="C:nucleus"/>
    <property type="evidence" value="ECO:0007669"/>
    <property type="project" value="UniProtKB-SubCell"/>
</dbReference>
<dbReference type="Gramene" id="QL05p003212:mrna">
    <property type="protein sequence ID" value="QL05p003212:mrna"/>
    <property type="gene ID" value="QL05p003212"/>
</dbReference>
<name>A0A7N2LL80_QUELO</name>
<dbReference type="SUPFAM" id="SSF51197">
    <property type="entry name" value="Clavaminate synthase-like"/>
    <property type="match status" value="1"/>
</dbReference>
<dbReference type="GO" id="GO:0141131">
    <property type="term" value="F:DNA N6-methyladenine demethylase activity"/>
    <property type="evidence" value="ECO:0007669"/>
    <property type="project" value="UniProtKB-EC"/>
</dbReference>